<keyword evidence="3" id="KW-0804">Transcription</keyword>
<dbReference type="Pfam" id="PF07729">
    <property type="entry name" value="FCD"/>
    <property type="match status" value="1"/>
</dbReference>
<dbReference type="SUPFAM" id="SSF46785">
    <property type="entry name" value="Winged helix' DNA-binding domain"/>
    <property type="match status" value="1"/>
</dbReference>
<dbReference type="PRINTS" id="PR00035">
    <property type="entry name" value="HTHGNTR"/>
</dbReference>
<gene>
    <name evidence="5" type="ORF">H8S11_00355</name>
</gene>
<dbReference type="SMART" id="SM00345">
    <property type="entry name" value="HTH_GNTR"/>
    <property type="match status" value="1"/>
</dbReference>
<dbReference type="EMBL" id="JACOPO010000001">
    <property type="protein sequence ID" value="MBC5721282.1"/>
    <property type="molecule type" value="Genomic_DNA"/>
</dbReference>
<comment type="caution">
    <text evidence="5">The sequence shown here is derived from an EMBL/GenBank/DDBJ whole genome shotgun (WGS) entry which is preliminary data.</text>
</comment>
<dbReference type="Proteomes" id="UP000628736">
    <property type="component" value="Unassembled WGS sequence"/>
</dbReference>
<feature type="domain" description="HTH gntR-type" evidence="4">
    <location>
        <begin position="7"/>
        <end position="76"/>
    </location>
</feature>
<dbReference type="Gene3D" id="1.20.120.530">
    <property type="entry name" value="GntR ligand-binding domain-like"/>
    <property type="match status" value="1"/>
</dbReference>
<dbReference type="RefSeq" id="WP_186851811.1">
    <property type="nucleotide sequence ID" value="NZ_JACOPO010000001.1"/>
</dbReference>
<dbReference type="PROSITE" id="PS50949">
    <property type="entry name" value="HTH_GNTR"/>
    <property type="match status" value="1"/>
</dbReference>
<evidence type="ECO:0000256" key="3">
    <source>
        <dbReference type="ARBA" id="ARBA00023163"/>
    </source>
</evidence>
<dbReference type="PANTHER" id="PTHR43537">
    <property type="entry name" value="TRANSCRIPTIONAL REGULATOR, GNTR FAMILY"/>
    <property type="match status" value="1"/>
</dbReference>
<evidence type="ECO:0000256" key="1">
    <source>
        <dbReference type="ARBA" id="ARBA00023015"/>
    </source>
</evidence>
<dbReference type="InterPro" id="IPR036388">
    <property type="entry name" value="WH-like_DNA-bd_sf"/>
</dbReference>
<dbReference type="SUPFAM" id="SSF48008">
    <property type="entry name" value="GntR ligand-binding domain-like"/>
    <property type="match status" value="1"/>
</dbReference>
<protein>
    <submittedName>
        <fullName evidence="5">FadR family transcriptional regulator</fullName>
    </submittedName>
</protein>
<sequence>MARITSKKLTDQTADRLFQMIISDPELCPGSKLPNETELCALFGVSRTTVREAVRFLAAQGYVEVRRGLGTFVAPRTTISQDIGLPQLETVQVRLQDLFEIRLMIEPTTAMLACHRGTQEELDHIFHCADEVARRIRSGRDWDSADVDFHHAFVAASHNQFMEQLVPILNRAVTSTWRMVGSYPSLPDMVIQDNALITSFLRNRDPQGTRLAMESHLRRTIRVLEFGDNSVLSLL</sequence>
<dbReference type="PANTHER" id="PTHR43537:SF5">
    <property type="entry name" value="UXU OPERON TRANSCRIPTIONAL REGULATOR"/>
    <property type="match status" value="1"/>
</dbReference>
<dbReference type="InterPro" id="IPR000524">
    <property type="entry name" value="Tscrpt_reg_HTH_GntR"/>
</dbReference>
<dbReference type="SMART" id="SM00895">
    <property type="entry name" value="FCD"/>
    <property type="match status" value="1"/>
</dbReference>
<evidence type="ECO:0000259" key="4">
    <source>
        <dbReference type="PROSITE" id="PS50949"/>
    </source>
</evidence>
<organism evidence="5 6">
    <name type="scientific">Flintibacter hominis</name>
    <dbReference type="NCBI Taxonomy" id="2763048"/>
    <lineage>
        <taxon>Bacteria</taxon>
        <taxon>Bacillati</taxon>
        <taxon>Bacillota</taxon>
        <taxon>Clostridia</taxon>
        <taxon>Eubacteriales</taxon>
        <taxon>Flintibacter</taxon>
    </lineage>
</organism>
<dbReference type="Pfam" id="PF00392">
    <property type="entry name" value="GntR"/>
    <property type="match status" value="1"/>
</dbReference>
<dbReference type="CDD" id="cd07377">
    <property type="entry name" value="WHTH_GntR"/>
    <property type="match status" value="1"/>
</dbReference>
<name>A0A8J6M737_9FIRM</name>
<evidence type="ECO:0000256" key="2">
    <source>
        <dbReference type="ARBA" id="ARBA00023125"/>
    </source>
</evidence>
<dbReference type="InterPro" id="IPR036390">
    <property type="entry name" value="WH_DNA-bd_sf"/>
</dbReference>
<dbReference type="GO" id="GO:0003700">
    <property type="term" value="F:DNA-binding transcription factor activity"/>
    <property type="evidence" value="ECO:0007669"/>
    <property type="project" value="InterPro"/>
</dbReference>
<proteinExistence type="predicted"/>
<reference evidence="5" key="1">
    <citation type="submission" date="2020-08" db="EMBL/GenBank/DDBJ databases">
        <title>Genome public.</title>
        <authorList>
            <person name="Liu C."/>
            <person name="Sun Q."/>
        </authorList>
    </citation>
    <scope>NUCLEOTIDE SEQUENCE</scope>
    <source>
        <strain evidence="5">NSJ-23</strain>
    </source>
</reference>
<dbReference type="InterPro" id="IPR008920">
    <property type="entry name" value="TF_FadR/GntR_C"/>
</dbReference>
<dbReference type="Gene3D" id="1.10.10.10">
    <property type="entry name" value="Winged helix-like DNA-binding domain superfamily/Winged helix DNA-binding domain"/>
    <property type="match status" value="1"/>
</dbReference>
<keyword evidence="2" id="KW-0238">DNA-binding</keyword>
<keyword evidence="1" id="KW-0805">Transcription regulation</keyword>
<keyword evidence="6" id="KW-1185">Reference proteome</keyword>
<accession>A0A8J6M737</accession>
<evidence type="ECO:0000313" key="6">
    <source>
        <dbReference type="Proteomes" id="UP000628736"/>
    </source>
</evidence>
<dbReference type="AlphaFoldDB" id="A0A8J6M737"/>
<evidence type="ECO:0000313" key="5">
    <source>
        <dbReference type="EMBL" id="MBC5721282.1"/>
    </source>
</evidence>
<dbReference type="GO" id="GO:0003677">
    <property type="term" value="F:DNA binding"/>
    <property type="evidence" value="ECO:0007669"/>
    <property type="project" value="UniProtKB-KW"/>
</dbReference>
<dbReference type="InterPro" id="IPR011711">
    <property type="entry name" value="GntR_C"/>
</dbReference>